<dbReference type="STRING" id="59925.EU91_0811"/>
<organism evidence="9 10">
    <name type="scientific">Prochlorococcus marinus str. GP2</name>
    <dbReference type="NCBI Taxonomy" id="59925"/>
    <lineage>
        <taxon>Bacteria</taxon>
        <taxon>Bacillati</taxon>
        <taxon>Cyanobacteriota</taxon>
        <taxon>Cyanophyceae</taxon>
        <taxon>Synechococcales</taxon>
        <taxon>Prochlorococcaceae</taxon>
        <taxon>Prochlorococcus</taxon>
    </lineage>
</organism>
<dbReference type="eggNOG" id="COG0047">
    <property type="taxonomic scope" value="Bacteria"/>
</dbReference>
<dbReference type="EC" id="3.5.1.2" evidence="8"/>
<comment type="subunit">
    <text evidence="8">Part of the FGAM synthase complex composed of 1 PurL, 1 PurQ and 2 PurS subunits.</text>
</comment>
<name>A0A0A1ZHR6_PROMR</name>
<evidence type="ECO:0000256" key="6">
    <source>
        <dbReference type="ARBA" id="ARBA00022840"/>
    </source>
</evidence>
<dbReference type="NCBIfam" id="NF002957">
    <property type="entry name" value="PRK03619.1"/>
    <property type="match status" value="1"/>
</dbReference>
<dbReference type="GO" id="GO:0004359">
    <property type="term" value="F:glutaminase activity"/>
    <property type="evidence" value="ECO:0007669"/>
    <property type="project" value="UniProtKB-EC"/>
</dbReference>
<keyword evidence="5 8" id="KW-0378">Hydrolase</keyword>
<evidence type="ECO:0000256" key="1">
    <source>
        <dbReference type="ARBA" id="ARBA00022490"/>
    </source>
</evidence>
<dbReference type="UniPathway" id="UPA00074">
    <property type="reaction ID" value="UER00128"/>
</dbReference>
<dbReference type="EC" id="6.3.5.3" evidence="8"/>
<evidence type="ECO:0000256" key="2">
    <source>
        <dbReference type="ARBA" id="ARBA00022598"/>
    </source>
</evidence>
<gene>
    <name evidence="8" type="primary">purQ</name>
    <name evidence="9" type="ORF">EU91_0811</name>
</gene>
<evidence type="ECO:0000313" key="10">
    <source>
        <dbReference type="Proteomes" id="UP000030598"/>
    </source>
</evidence>
<dbReference type="GO" id="GO:0006189">
    <property type="term" value="P:'de novo' IMP biosynthetic process"/>
    <property type="evidence" value="ECO:0007669"/>
    <property type="project" value="UniProtKB-UniRule"/>
</dbReference>
<dbReference type="HAMAP" id="MF_00421">
    <property type="entry name" value="PurQ"/>
    <property type="match status" value="1"/>
</dbReference>
<keyword evidence="3 8" id="KW-0547">Nucleotide-binding</keyword>
<evidence type="ECO:0000256" key="3">
    <source>
        <dbReference type="ARBA" id="ARBA00022741"/>
    </source>
</evidence>
<reference evidence="10" key="1">
    <citation type="journal article" date="2014" name="Sci. Data">
        <title>Genomes of diverse isolates of the marine cyanobacterium Prochlorococcus.</title>
        <authorList>
            <person name="Biller S."/>
            <person name="Berube P."/>
            <person name="Thompson J."/>
            <person name="Kelly L."/>
            <person name="Roggensack S."/>
            <person name="Awad L."/>
            <person name="Roache-Johnson K."/>
            <person name="Ding H."/>
            <person name="Giovannoni S.J."/>
            <person name="Moore L.R."/>
            <person name="Chisholm S.W."/>
        </authorList>
    </citation>
    <scope>NUCLEOTIDE SEQUENCE [LARGE SCALE GENOMIC DNA]</scope>
    <source>
        <strain evidence="10">GP2</strain>
    </source>
</reference>
<dbReference type="GO" id="GO:0005524">
    <property type="term" value="F:ATP binding"/>
    <property type="evidence" value="ECO:0007669"/>
    <property type="project" value="UniProtKB-KW"/>
</dbReference>
<protein>
    <recommendedName>
        <fullName evidence="8">Phosphoribosylformylglycinamidine synthase subunit PurQ</fullName>
        <shortName evidence="8">FGAM synthase</shortName>
        <ecNumber evidence="8">6.3.5.3</ecNumber>
    </recommendedName>
    <alternativeName>
        <fullName evidence="8">Formylglycinamide ribonucleotide amidotransferase subunit I</fullName>
        <shortName evidence="8">FGAR amidotransferase I</shortName>
        <shortName evidence="8">FGAR-AT I</shortName>
    </alternativeName>
    <alternativeName>
        <fullName evidence="8">Glutaminase PurQ</fullName>
        <ecNumber evidence="8">3.5.1.2</ecNumber>
    </alternativeName>
    <alternativeName>
        <fullName evidence="8">Phosphoribosylformylglycinamidine synthase subunit I</fullName>
    </alternativeName>
</protein>
<sequence>MDNFTVGVVVFPGSNCDRDVSWALEGCLDMRTKYLWHESSDLSDVDAIVLPGGFSYGDYLRCGAIARFSPLINALDDFVKSGKRVLGICNGFQILTESGFLPGALTANKNLNFICDDVELDIVSSKGGWFNVGGEKQTIKLPIAHGEGRYHCDSDTLKKLVDNELIALRYKNNPNGSSFDIAGITNDKGNVLGLMPHPERACDETIGGTDGLFTLKSLILK</sequence>
<dbReference type="InterPro" id="IPR029062">
    <property type="entry name" value="Class_I_gatase-like"/>
</dbReference>
<comment type="subcellular location">
    <subcellularLocation>
        <location evidence="8">Cytoplasm</location>
    </subcellularLocation>
</comment>
<keyword evidence="4 8" id="KW-0658">Purine biosynthesis</keyword>
<evidence type="ECO:0000313" key="9">
    <source>
        <dbReference type="EMBL" id="KGF87778.1"/>
    </source>
</evidence>
<comment type="caution">
    <text evidence="9">The sequence shown here is derived from an EMBL/GenBank/DDBJ whole genome shotgun (WGS) entry which is preliminary data.</text>
</comment>
<feature type="active site" evidence="8">
    <location>
        <position position="197"/>
    </location>
</feature>
<comment type="catalytic activity">
    <reaction evidence="8">
        <text>N(2)-formyl-N(1)-(5-phospho-beta-D-ribosyl)glycinamide + L-glutamine + ATP + H2O = 2-formamido-N(1)-(5-O-phospho-beta-D-ribosyl)acetamidine + L-glutamate + ADP + phosphate + H(+)</text>
        <dbReference type="Rhea" id="RHEA:17129"/>
        <dbReference type="ChEBI" id="CHEBI:15377"/>
        <dbReference type="ChEBI" id="CHEBI:15378"/>
        <dbReference type="ChEBI" id="CHEBI:29985"/>
        <dbReference type="ChEBI" id="CHEBI:30616"/>
        <dbReference type="ChEBI" id="CHEBI:43474"/>
        <dbReference type="ChEBI" id="CHEBI:58359"/>
        <dbReference type="ChEBI" id="CHEBI:147286"/>
        <dbReference type="ChEBI" id="CHEBI:147287"/>
        <dbReference type="ChEBI" id="CHEBI:456216"/>
        <dbReference type="EC" id="6.3.5.3"/>
    </reaction>
</comment>
<comment type="catalytic activity">
    <reaction evidence="8">
        <text>L-glutamine + H2O = L-glutamate + NH4(+)</text>
        <dbReference type="Rhea" id="RHEA:15889"/>
        <dbReference type="ChEBI" id="CHEBI:15377"/>
        <dbReference type="ChEBI" id="CHEBI:28938"/>
        <dbReference type="ChEBI" id="CHEBI:29985"/>
        <dbReference type="ChEBI" id="CHEBI:58359"/>
        <dbReference type="EC" id="3.5.1.2"/>
    </reaction>
</comment>
<comment type="pathway">
    <text evidence="8">Purine metabolism; IMP biosynthesis via de novo pathway; 5-amino-1-(5-phospho-D-ribosyl)imidazole from N(2)-formyl-N(1)-(5-phospho-D-ribosyl)glycinamide: step 1/2.</text>
</comment>
<keyword evidence="1 8" id="KW-0963">Cytoplasm</keyword>
<evidence type="ECO:0000256" key="5">
    <source>
        <dbReference type="ARBA" id="ARBA00022801"/>
    </source>
</evidence>
<dbReference type="PANTHER" id="PTHR47552">
    <property type="entry name" value="PHOSPHORIBOSYLFORMYLGLYCINAMIDINE SYNTHASE SUBUNIT PURQ"/>
    <property type="match status" value="1"/>
</dbReference>
<evidence type="ECO:0000256" key="8">
    <source>
        <dbReference type="HAMAP-Rule" id="MF_00421"/>
    </source>
</evidence>
<dbReference type="GO" id="GO:0004642">
    <property type="term" value="F:phosphoribosylformylglycinamidine synthase activity"/>
    <property type="evidence" value="ECO:0007669"/>
    <property type="project" value="UniProtKB-UniRule"/>
</dbReference>
<dbReference type="InterPro" id="IPR010075">
    <property type="entry name" value="PRibForGlyAmidine_synth_PurQ"/>
</dbReference>
<dbReference type="Proteomes" id="UP000030598">
    <property type="component" value="Unassembled WGS sequence"/>
</dbReference>
<dbReference type="PANTHER" id="PTHR47552:SF1">
    <property type="entry name" value="PHOSPHORIBOSYLFORMYLGLYCINAMIDINE SYNTHASE SUBUNIT PURQ"/>
    <property type="match status" value="1"/>
</dbReference>
<dbReference type="GO" id="GO:0005737">
    <property type="term" value="C:cytoplasm"/>
    <property type="evidence" value="ECO:0007669"/>
    <property type="project" value="UniProtKB-SubCell"/>
</dbReference>
<keyword evidence="6 8" id="KW-0067">ATP-binding</keyword>
<dbReference type="RefSeq" id="WP_032524319.1">
    <property type="nucleotide sequence ID" value="NZ_CP138934.1"/>
</dbReference>
<dbReference type="PIRSF" id="PIRSF001586">
    <property type="entry name" value="FGAM_synth_I"/>
    <property type="match status" value="1"/>
</dbReference>
<dbReference type="Pfam" id="PF13507">
    <property type="entry name" value="GATase_5"/>
    <property type="match status" value="1"/>
</dbReference>
<accession>A0A0A1ZHR6</accession>
<keyword evidence="2 8" id="KW-0436">Ligase</keyword>
<dbReference type="OrthoDB" id="9804441at2"/>
<comment type="function">
    <text evidence="8">Part of the phosphoribosylformylglycinamidine synthase complex involved in the purines biosynthetic pathway. Catalyzes the ATP-dependent conversion of formylglycinamide ribonucleotide (FGAR) and glutamine to yield formylglycinamidine ribonucleotide (FGAM) and glutamate. The FGAM synthase complex is composed of three subunits. PurQ produces an ammonia molecule by converting glutamine to glutamate. PurL transfers the ammonia molecule to FGAR to form FGAM in an ATP-dependent manner. PurS interacts with PurQ and PurL and is thought to assist in the transfer of the ammonia molecule from PurQ to PurL.</text>
</comment>
<dbReference type="Gene3D" id="3.40.50.880">
    <property type="match status" value="1"/>
</dbReference>
<evidence type="ECO:0000256" key="4">
    <source>
        <dbReference type="ARBA" id="ARBA00022755"/>
    </source>
</evidence>
<feature type="active site" evidence="8">
    <location>
        <position position="199"/>
    </location>
</feature>
<feature type="active site" description="Nucleophile" evidence="8">
    <location>
        <position position="89"/>
    </location>
</feature>
<dbReference type="SMART" id="SM01211">
    <property type="entry name" value="GATase_5"/>
    <property type="match status" value="1"/>
</dbReference>
<dbReference type="PROSITE" id="PS51273">
    <property type="entry name" value="GATASE_TYPE_1"/>
    <property type="match status" value="1"/>
</dbReference>
<proteinExistence type="inferred from homology"/>
<dbReference type="CDD" id="cd01740">
    <property type="entry name" value="GATase1_FGAR_AT"/>
    <property type="match status" value="1"/>
</dbReference>
<dbReference type="SUPFAM" id="SSF52317">
    <property type="entry name" value="Class I glutamine amidotransferase-like"/>
    <property type="match status" value="1"/>
</dbReference>
<dbReference type="EMBL" id="JNAH01000004">
    <property type="protein sequence ID" value="KGF87778.1"/>
    <property type="molecule type" value="Genomic_DNA"/>
</dbReference>
<dbReference type="AlphaFoldDB" id="A0A0A1ZHR6"/>
<evidence type="ECO:0000256" key="7">
    <source>
        <dbReference type="ARBA" id="ARBA00022962"/>
    </source>
</evidence>
<dbReference type="NCBIfam" id="TIGR01737">
    <property type="entry name" value="FGAM_synth_I"/>
    <property type="match status" value="1"/>
</dbReference>
<keyword evidence="7 8" id="KW-0315">Glutamine amidotransferase</keyword>